<dbReference type="GO" id="GO:0005829">
    <property type="term" value="C:cytosol"/>
    <property type="evidence" value="ECO:0007669"/>
    <property type="project" value="TreeGrafter"/>
</dbReference>
<name>A0A7W5D0N3_9ACTN</name>
<feature type="active site" description="Proton donor" evidence="9">
    <location>
        <position position="69"/>
    </location>
</feature>
<evidence type="ECO:0000256" key="2">
    <source>
        <dbReference type="ARBA" id="ARBA00004861"/>
    </source>
</evidence>
<dbReference type="InterPro" id="IPR014732">
    <property type="entry name" value="OMPdecase"/>
</dbReference>
<dbReference type="GO" id="GO:0006207">
    <property type="term" value="P:'de novo' pyrimidine nucleobase biosynthetic process"/>
    <property type="evidence" value="ECO:0007669"/>
    <property type="project" value="InterPro"/>
</dbReference>
<dbReference type="SUPFAM" id="SSF51366">
    <property type="entry name" value="Ribulose-phoshate binding barrel"/>
    <property type="match status" value="1"/>
</dbReference>
<dbReference type="SMART" id="SM00934">
    <property type="entry name" value="OMPdecase"/>
    <property type="match status" value="1"/>
</dbReference>
<evidence type="ECO:0000256" key="5">
    <source>
        <dbReference type="ARBA" id="ARBA00022975"/>
    </source>
</evidence>
<dbReference type="EC" id="4.1.1.23" evidence="9"/>
<comment type="function">
    <text evidence="1 9">Catalyzes the decarboxylation of orotidine 5'-monophosphate (OMP) to uridine 5'-monophosphate (UMP).</text>
</comment>
<gene>
    <name evidence="9" type="primary">pyrF</name>
    <name evidence="13" type="ORF">FHR31_000489</name>
</gene>
<evidence type="ECO:0000256" key="8">
    <source>
        <dbReference type="ARBA" id="ARBA00061012"/>
    </source>
</evidence>
<evidence type="ECO:0000256" key="4">
    <source>
        <dbReference type="ARBA" id="ARBA00022793"/>
    </source>
</evidence>
<comment type="subunit">
    <text evidence="3 9">Homodimer.</text>
</comment>
<evidence type="ECO:0000256" key="7">
    <source>
        <dbReference type="ARBA" id="ARBA00049157"/>
    </source>
</evidence>
<keyword evidence="5 9" id="KW-0665">Pyrimidine biosynthesis</keyword>
<evidence type="ECO:0000256" key="1">
    <source>
        <dbReference type="ARBA" id="ARBA00002356"/>
    </source>
</evidence>
<dbReference type="InterPro" id="IPR001754">
    <property type="entry name" value="OMPdeCOase_dom"/>
</dbReference>
<accession>A0A7W5D0N3</accession>
<comment type="caution">
    <text evidence="13">The sequence shown here is derived from an EMBL/GenBank/DDBJ whole genome shotgun (WGS) entry which is preliminary data.</text>
</comment>
<evidence type="ECO:0000256" key="6">
    <source>
        <dbReference type="ARBA" id="ARBA00023239"/>
    </source>
</evidence>
<sequence length="246" mass="25756">MLTAFDSIPAKDRVMVALDCDSWEAIALANQLEDHATWLKIGMTLYYAEGPAIVKMFKRRGFKVFLDLKFHDIPHQVEGAARSAAASGADMITMHTVGGRAMMEAAQRGAVAGAAEYGGEVPATVGITVLTSMSQEMLTEVGIQRPMNQQVAAMAVLAQDSGISGVVASPQEAAELRQILGPDAYIVTPGVRPAGAALGDQSRVATPAEAFQRGASHIVIGRPIVQAPNPVAAFDAIAAELEACGL</sequence>
<dbReference type="RefSeq" id="WP_123184468.1">
    <property type="nucleotide sequence ID" value="NZ_CANPEU010000001.1"/>
</dbReference>
<dbReference type="NCBIfam" id="NF001273">
    <property type="entry name" value="PRK00230.1"/>
    <property type="match status" value="1"/>
</dbReference>
<dbReference type="PANTHER" id="PTHR32119">
    <property type="entry name" value="OROTIDINE 5'-PHOSPHATE DECARBOXYLASE"/>
    <property type="match status" value="1"/>
</dbReference>
<dbReference type="Proteomes" id="UP000530850">
    <property type="component" value="Unassembled WGS sequence"/>
</dbReference>
<feature type="binding site" evidence="9 11">
    <location>
        <position position="192"/>
    </location>
    <ligand>
        <name>substrate</name>
    </ligand>
</feature>
<feature type="binding site" evidence="9">
    <location>
        <begin position="67"/>
        <end position="76"/>
    </location>
    <ligand>
        <name>substrate</name>
    </ligand>
</feature>
<feature type="binding site" evidence="9 11">
    <location>
        <position position="201"/>
    </location>
    <ligand>
        <name>substrate</name>
    </ligand>
</feature>
<comment type="pathway">
    <text evidence="2 9">Pyrimidine metabolism; UMP biosynthesis via de novo pathway; UMP from orotate: step 2/2.</text>
</comment>
<dbReference type="GeneID" id="93355766"/>
<dbReference type="PANTHER" id="PTHR32119:SF2">
    <property type="entry name" value="OROTIDINE 5'-PHOSPHATE DECARBOXYLASE"/>
    <property type="match status" value="1"/>
</dbReference>
<comment type="catalytic activity">
    <reaction evidence="7 9">
        <text>orotidine 5'-phosphate + H(+) = UMP + CO2</text>
        <dbReference type="Rhea" id="RHEA:11596"/>
        <dbReference type="ChEBI" id="CHEBI:15378"/>
        <dbReference type="ChEBI" id="CHEBI:16526"/>
        <dbReference type="ChEBI" id="CHEBI:57538"/>
        <dbReference type="ChEBI" id="CHEBI:57865"/>
        <dbReference type="EC" id="4.1.1.23"/>
    </reaction>
</comment>
<keyword evidence="6 9" id="KW-0456">Lyase</keyword>
<dbReference type="NCBIfam" id="TIGR01740">
    <property type="entry name" value="pyrF"/>
    <property type="match status" value="1"/>
</dbReference>
<feature type="active site" description="For OMPdecase activity" evidence="10">
    <location>
        <position position="72"/>
    </location>
</feature>
<comment type="similarity">
    <text evidence="8 9">Belongs to the OMP decarboxylase family. Type 1 subfamily.</text>
</comment>
<keyword evidence="4 9" id="KW-0210">Decarboxylase</keyword>
<dbReference type="UniPathway" id="UPA00070">
    <property type="reaction ID" value="UER00120"/>
</dbReference>
<dbReference type="EMBL" id="JACHYA010000001">
    <property type="protein sequence ID" value="MBB3170709.1"/>
    <property type="molecule type" value="Genomic_DNA"/>
</dbReference>
<feature type="domain" description="Orotidine 5'-phosphate decarboxylase" evidence="12">
    <location>
        <begin position="13"/>
        <end position="237"/>
    </location>
</feature>
<evidence type="ECO:0000256" key="9">
    <source>
        <dbReference type="HAMAP-Rule" id="MF_01200"/>
    </source>
</evidence>
<evidence type="ECO:0000259" key="12">
    <source>
        <dbReference type="SMART" id="SM00934"/>
    </source>
</evidence>
<reference evidence="13 14" key="1">
    <citation type="submission" date="2020-08" db="EMBL/GenBank/DDBJ databases">
        <title>Sequencing the genomes of 1000 actinobacteria strains.</title>
        <authorList>
            <person name="Klenk H.-P."/>
        </authorList>
    </citation>
    <scope>NUCLEOTIDE SEQUENCE [LARGE SCALE GENOMIC DNA]</scope>
    <source>
        <strain evidence="13 14">DSM 22242</strain>
    </source>
</reference>
<evidence type="ECO:0000256" key="11">
    <source>
        <dbReference type="PIRSR" id="PIRSR614732-2"/>
    </source>
</evidence>
<feature type="active site" description="For OMPdecase activity" evidence="10">
    <location>
        <position position="67"/>
    </location>
</feature>
<feature type="active site" description="For OMPdecase activity" evidence="10">
    <location>
        <position position="69"/>
    </location>
</feature>
<feature type="binding site" evidence="9 11">
    <location>
        <position position="40"/>
    </location>
    <ligand>
        <name>substrate</name>
    </ligand>
</feature>
<evidence type="ECO:0000256" key="3">
    <source>
        <dbReference type="ARBA" id="ARBA00011738"/>
    </source>
</evidence>
<organism evidence="13 14">
    <name type="scientific">Parvibacter caecicola</name>
    <dbReference type="NCBI Taxonomy" id="747645"/>
    <lineage>
        <taxon>Bacteria</taxon>
        <taxon>Bacillati</taxon>
        <taxon>Actinomycetota</taxon>
        <taxon>Coriobacteriia</taxon>
        <taxon>Coriobacteriales</taxon>
        <taxon>Coriobacteriaceae</taxon>
        <taxon>Parvibacter</taxon>
    </lineage>
</organism>
<feature type="binding site" evidence="9 11">
    <location>
        <position position="131"/>
    </location>
    <ligand>
        <name>substrate</name>
    </ligand>
</feature>
<dbReference type="Pfam" id="PF00215">
    <property type="entry name" value="OMPdecase"/>
    <property type="match status" value="1"/>
</dbReference>
<dbReference type="InterPro" id="IPR047596">
    <property type="entry name" value="OMPdecase_bac"/>
</dbReference>
<dbReference type="InterPro" id="IPR013785">
    <property type="entry name" value="Aldolase_TIM"/>
</dbReference>
<protein>
    <recommendedName>
        <fullName evidence="9">Orotidine 5'-phosphate decarboxylase</fullName>
        <ecNumber evidence="9">4.1.1.23</ecNumber>
    </recommendedName>
    <alternativeName>
        <fullName evidence="9">OMP decarboxylase</fullName>
        <shortName evidence="9">OMPDCase</shortName>
        <shortName evidence="9">OMPdecase</shortName>
    </alternativeName>
</protein>
<feature type="binding site" evidence="9 11">
    <location>
        <position position="19"/>
    </location>
    <ligand>
        <name>substrate</name>
    </ligand>
</feature>
<dbReference type="AlphaFoldDB" id="A0A7W5D0N3"/>
<dbReference type="CDD" id="cd04725">
    <property type="entry name" value="OMP_decarboxylase_like"/>
    <property type="match status" value="1"/>
</dbReference>
<dbReference type="GO" id="GO:0004590">
    <property type="term" value="F:orotidine-5'-phosphate decarboxylase activity"/>
    <property type="evidence" value="ECO:0007669"/>
    <property type="project" value="UniProtKB-UniRule"/>
</dbReference>
<dbReference type="InterPro" id="IPR011060">
    <property type="entry name" value="RibuloseP-bd_barrel"/>
</dbReference>
<dbReference type="HAMAP" id="MF_01200_B">
    <property type="entry name" value="OMPdecase_type1_B"/>
    <property type="match status" value="1"/>
</dbReference>
<dbReference type="GO" id="GO:0044205">
    <property type="term" value="P:'de novo' UMP biosynthetic process"/>
    <property type="evidence" value="ECO:0007669"/>
    <property type="project" value="UniProtKB-UniRule"/>
</dbReference>
<evidence type="ECO:0000313" key="13">
    <source>
        <dbReference type="EMBL" id="MBB3170709.1"/>
    </source>
</evidence>
<feature type="binding site" evidence="9 11">
    <location>
        <position position="221"/>
    </location>
    <ligand>
        <name>substrate</name>
    </ligand>
</feature>
<feature type="binding site" evidence="9 11">
    <location>
        <position position="222"/>
    </location>
    <ligand>
        <name>substrate</name>
    </ligand>
</feature>
<evidence type="ECO:0000313" key="14">
    <source>
        <dbReference type="Proteomes" id="UP000530850"/>
    </source>
</evidence>
<dbReference type="FunFam" id="3.20.20.70:FF:000015">
    <property type="entry name" value="Orotidine 5'-phosphate decarboxylase"/>
    <property type="match status" value="1"/>
</dbReference>
<proteinExistence type="inferred from homology"/>
<dbReference type="Gene3D" id="3.20.20.70">
    <property type="entry name" value="Aldolase class I"/>
    <property type="match status" value="1"/>
</dbReference>
<evidence type="ECO:0000256" key="10">
    <source>
        <dbReference type="PIRSR" id="PIRSR614732-1"/>
    </source>
</evidence>